<accession>A0A1M7ZP34</accession>
<name>A0A1M7ZP34_9HYPH</name>
<keyword evidence="7" id="KW-1185">Reference proteome</keyword>
<organism evidence="6 7">
    <name type="scientific">Pseudoxanthobacter soli DSM 19599</name>
    <dbReference type="NCBI Taxonomy" id="1123029"/>
    <lineage>
        <taxon>Bacteria</taxon>
        <taxon>Pseudomonadati</taxon>
        <taxon>Pseudomonadota</taxon>
        <taxon>Alphaproteobacteria</taxon>
        <taxon>Hyphomicrobiales</taxon>
        <taxon>Segnochrobactraceae</taxon>
        <taxon>Pseudoxanthobacter</taxon>
    </lineage>
</organism>
<dbReference type="Pfam" id="PF00005">
    <property type="entry name" value="ABC_tran"/>
    <property type="match status" value="1"/>
</dbReference>
<dbReference type="Pfam" id="PF12399">
    <property type="entry name" value="BCA_ABC_TP_C"/>
    <property type="match status" value="1"/>
</dbReference>
<feature type="domain" description="ABC transporter" evidence="5">
    <location>
        <begin position="2"/>
        <end position="249"/>
    </location>
</feature>
<dbReference type="RefSeq" id="WP_073630796.1">
    <property type="nucleotide sequence ID" value="NZ_FRXO01000007.1"/>
</dbReference>
<evidence type="ECO:0000256" key="2">
    <source>
        <dbReference type="ARBA" id="ARBA00022448"/>
    </source>
</evidence>
<sequence>MLSIRDVAVSFGGVAALGGVDLDVETGRVVGLVGPNGSGKSTLLNVIAGVIVPDRGTAVLDGHPLPFGRPEGVAARGIARTFQIPRLARRLTVAQNVIAGGRDQPGESLAALLFRPGAVRAAERQVTARAFEVMRRLGLDHLADHPAGGLSGGQQKLLSMGMALMADPVLMLLDEPAAGVNPVLIEQQVRFIRALASEGRGVLIIEHNMEMVSNICDHVVVLDGGKVIARGTPDEIRRDRAVMRSYLGEVA</sequence>
<dbReference type="AlphaFoldDB" id="A0A1M7ZP34"/>
<evidence type="ECO:0000313" key="6">
    <source>
        <dbReference type="EMBL" id="SHO66690.1"/>
    </source>
</evidence>
<keyword evidence="3" id="KW-0547">Nucleotide-binding</keyword>
<evidence type="ECO:0000259" key="5">
    <source>
        <dbReference type="PROSITE" id="PS50893"/>
    </source>
</evidence>
<evidence type="ECO:0000313" key="7">
    <source>
        <dbReference type="Proteomes" id="UP000186406"/>
    </source>
</evidence>
<dbReference type="STRING" id="1123029.SAMN02745172_03349"/>
<reference evidence="6 7" key="1">
    <citation type="submission" date="2016-12" db="EMBL/GenBank/DDBJ databases">
        <authorList>
            <person name="Song W.-J."/>
            <person name="Kurnit D.M."/>
        </authorList>
    </citation>
    <scope>NUCLEOTIDE SEQUENCE [LARGE SCALE GENOMIC DNA]</scope>
    <source>
        <strain evidence="6 7">DSM 19599</strain>
    </source>
</reference>
<dbReference type="OrthoDB" id="9806149at2"/>
<evidence type="ECO:0000256" key="1">
    <source>
        <dbReference type="ARBA" id="ARBA00005417"/>
    </source>
</evidence>
<keyword evidence="2" id="KW-0813">Transport</keyword>
<dbReference type="Proteomes" id="UP000186406">
    <property type="component" value="Unassembled WGS sequence"/>
</dbReference>
<dbReference type="PANTHER" id="PTHR45772">
    <property type="entry name" value="CONSERVED COMPONENT OF ABC TRANSPORTER FOR NATURAL AMINO ACIDS-RELATED"/>
    <property type="match status" value="1"/>
</dbReference>
<dbReference type="GO" id="GO:0005886">
    <property type="term" value="C:plasma membrane"/>
    <property type="evidence" value="ECO:0007669"/>
    <property type="project" value="TreeGrafter"/>
</dbReference>
<evidence type="ECO:0000256" key="3">
    <source>
        <dbReference type="ARBA" id="ARBA00022741"/>
    </source>
</evidence>
<dbReference type="InterPro" id="IPR003593">
    <property type="entry name" value="AAA+_ATPase"/>
</dbReference>
<protein>
    <submittedName>
        <fullName evidence="6">Branched-chain amino acid transport system ATP-binding protein</fullName>
    </submittedName>
</protein>
<comment type="similarity">
    <text evidence="1">Belongs to the ABC transporter superfamily.</text>
</comment>
<dbReference type="InterPro" id="IPR051120">
    <property type="entry name" value="ABC_AA/LPS_Transport"/>
</dbReference>
<dbReference type="PROSITE" id="PS50893">
    <property type="entry name" value="ABC_TRANSPORTER_2"/>
    <property type="match status" value="1"/>
</dbReference>
<dbReference type="InterPro" id="IPR027417">
    <property type="entry name" value="P-loop_NTPase"/>
</dbReference>
<dbReference type="EMBL" id="FRXO01000007">
    <property type="protein sequence ID" value="SHO66690.1"/>
    <property type="molecule type" value="Genomic_DNA"/>
</dbReference>
<gene>
    <name evidence="6" type="ORF">SAMN02745172_03349</name>
</gene>
<dbReference type="Gene3D" id="3.40.50.300">
    <property type="entry name" value="P-loop containing nucleotide triphosphate hydrolases"/>
    <property type="match status" value="1"/>
</dbReference>
<dbReference type="PROSITE" id="PS00211">
    <property type="entry name" value="ABC_TRANSPORTER_1"/>
    <property type="match status" value="1"/>
</dbReference>
<dbReference type="SUPFAM" id="SSF52540">
    <property type="entry name" value="P-loop containing nucleoside triphosphate hydrolases"/>
    <property type="match status" value="1"/>
</dbReference>
<dbReference type="SMART" id="SM00382">
    <property type="entry name" value="AAA"/>
    <property type="match status" value="1"/>
</dbReference>
<dbReference type="InterPro" id="IPR003439">
    <property type="entry name" value="ABC_transporter-like_ATP-bd"/>
</dbReference>
<dbReference type="CDD" id="cd03219">
    <property type="entry name" value="ABC_Mj1267_LivG_branched"/>
    <property type="match status" value="1"/>
</dbReference>
<dbReference type="GO" id="GO:0005524">
    <property type="term" value="F:ATP binding"/>
    <property type="evidence" value="ECO:0007669"/>
    <property type="project" value="UniProtKB-KW"/>
</dbReference>
<dbReference type="GO" id="GO:0016887">
    <property type="term" value="F:ATP hydrolysis activity"/>
    <property type="evidence" value="ECO:0007669"/>
    <property type="project" value="InterPro"/>
</dbReference>
<keyword evidence="4 6" id="KW-0067">ATP-binding</keyword>
<proteinExistence type="inferred from homology"/>
<dbReference type="InterPro" id="IPR032823">
    <property type="entry name" value="BCA_ABC_TP_C"/>
</dbReference>
<dbReference type="InterPro" id="IPR017871">
    <property type="entry name" value="ABC_transporter-like_CS"/>
</dbReference>
<dbReference type="PANTHER" id="PTHR45772:SF9">
    <property type="entry name" value="CONSERVED COMPONENT OF ABC TRANSPORTER FOR NATURAL AMINO ACIDS"/>
    <property type="match status" value="1"/>
</dbReference>
<evidence type="ECO:0000256" key="4">
    <source>
        <dbReference type="ARBA" id="ARBA00022840"/>
    </source>
</evidence>